<dbReference type="Pfam" id="PF07238">
    <property type="entry name" value="PilZ"/>
    <property type="match status" value="1"/>
</dbReference>
<proteinExistence type="predicted"/>
<organism evidence="2 3">
    <name type="scientific">Vibrio ziniensis</name>
    <dbReference type="NCBI Taxonomy" id="2711221"/>
    <lineage>
        <taxon>Bacteria</taxon>
        <taxon>Pseudomonadati</taxon>
        <taxon>Pseudomonadota</taxon>
        <taxon>Gammaproteobacteria</taxon>
        <taxon>Vibrionales</taxon>
        <taxon>Vibrionaceae</taxon>
        <taxon>Vibrio</taxon>
    </lineage>
</organism>
<sequence>MSATSFINRRKSTRTELETMVPASCLFNRWFKPVIKVQIVDVSNHGMKIFSSDYLKLSNASIRIDVLGETVKGKIVWRTEREGGYMCGFLVQEGDEISDEDIENLGHLQP</sequence>
<gene>
    <name evidence="2" type="ORF">G5S32_06205</name>
</gene>
<feature type="domain" description="PilZ" evidence="1">
    <location>
        <begin position="8"/>
        <end position="104"/>
    </location>
</feature>
<evidence type="ECO:0000259" key="1">
    <source>
        <dbReference type="Pfam" id="PF07238"/>
    </source>
</evidence>
<dbReference type="AlphaFoldDB" id="A0A6G7CHN2"/>
<protein>
    <submittedName>
        <fullName evidence="2">PilZ domain-containing protein</fullName>
    </submittedName>
</protein>
<keyword evidence="3" id="KW-1185">Reference proteome</keyword>
<dbReference type="EMBL" id="CP049331">
    <property type="protein sequence ID" value="QIH41599.1"/>
    <property type="molecule type" value="Genomic_DNA"/>
</dbReference>
<dbReference type="InterPro" id="IPR009875">
    <property type="entry name" value="PilZ_domain"/>
</dbReference>
<evidence type="ECO:0000313" key="3">
    <source>
        <dbReference type="Proteomes" id="UP000503003"/>
    </source>
</evidence>
<dbReference type="Proteomes" id="UP000503003">
    <property type="component" value="Chromosome 1"/>
</dbReference>
<dbReference type="KEGG" id="vzi:G5S32_06205"/>
<dbReference type="RefSeq" id="WP_165311193.1">
    <property type="nucleotide sequence ID" value="NZ_CP049331.1"/>
</dbReference>
<accession>A0A6G7CHN2</accession>
<evidence type="ECO:0000313" key="2">
    <source>
        <dbReference type="EMBL" id="QIH41599.1"/>
    </source>
</evidence>
<dbReference type="SUPFAM" id="SSF141371">
    <property type="entry name" value="PilZ domain-like"/>
    <property type="match status" value="1"/>
</dbReference>
<reference evidence="2 3" key="1">
    <citation type="submission" date="2020-02" db="EMBL/GenBank/DDBJ databases">
        <title>A complete genome of a marine bacterium Vibrio sp. ZWAL4003 isolated from the mangrove sediment with the ability to degrade polysaccharides.</title>
        <authorList>
            <person name="Wu J."/>
            <person name="Qu W."/>
            <person name="Zeng R."/>
        </authorList>
    </citation>
    <scope>NUCLEOTIDE SEQUENCE [LARGE SCALE GENOMIC DNA]</scope>
    <source>
        <strain evidence="2 3">ZWAL4003</strain>
    </source>
</reference>
<dbReference type="GO" id="GO:0035438">
    <property type="term" value="F:cyclic-di-GMP binding"/>
    <property type="evidence" value="ECO:0007669"/>
    <property type="project" value="InterPro"/>
</dbReference>
<name>A0A6G7CHN2_9VIBR</name>